<dbReference type="RefSeq" id="WP_054405023.1">
    <property type="nucleotide sequence ID" value="NZ_LIUT01000008.1"/>
</dbReference>
<dbReference type="Proteomes" id="UP000036932">
    <property type="component" value="Unassembled WGS sequence"/>
</dbReference>
<protein>
    <submittedName>
        <fullName evidence="2">Uncharacterized protein</fullName>
    </submittedName>
</protein>
<dbReference type="EMBL" id="LIUT01000008">
    <property type="protein sequence ID" value="KOR75866.1"/>
    <property type="molecule type" value="Genomic_DNA"/>
</dbReference>
<accession>A0A0M1N146</accession>
<dbReference type="OrthoDB" id="2678045at2"/>
<feature type="transmembrane region" description="Helical" evidence="1">
    <location>
        <begin position="103"/>
        <end position="125"/>
    </location>
</feature>
<keyword evidence="3" id="KW-1185">Reference proteome</keyword>
<feature type="transmembrane region" description="Helical" evidence="1">
    <location>
        <begin position="54"/>
        <end position="73"/>
    </location>
</feature>
<gene>
    <name evidence="2" type="ORF">AM231_24670</name>
</gene>
<reference evidence="3" key="1">
    <citation type="submission" date="2015-08" db="EMBL/GenBank/DDBJ databases">
        <title>Genome sequencing project for genomic taxonomy and phylogenomics of Bacillus-like bacteria.</title>
        <authorList>
            <person name="Liu B."/>
            <person name="Wang J."/>
            <person name="Zhu Y."/>
            <person name="Liu G."/>
            <person name="Chen Q."/>
            <person name="Chen Z."/>
            <person name="Lan J."/>
            <person name="Che J."/>
            <person name="Ge C."/>
            <person name="Shi H."/>
            <person name="Pan Z."/>
            <person name="Liu X."/>
        </authorList>
    </citation>
    <scope>NUCLEOTIDE SEQUENCE [LARGE SCALE GENOMIC DNA]</scope>
    <source>
        <strain evidence="3">FJAT-22460</strain>
    </source>
</reference>
<name>A0A0M1N146_9BACL</name>
<sequence>MADPNGQATFYHYRLIKKIQIPKSLLLLYLSLPWLAGAAGAFWVSPYILLDMLIAFPIVLWIQYVVGHTVLLLQGPSYRKRWRFRLKPPWLGYNPEQHVSRRVFILVQFYTCWIGIVLCVIMAFWSPLSFTIGLLIWHLWLLLPRGYALLRLSGQRKDGMLKMNEQDISYYKQ</sequence>
<comment type="caution">
    <text evidence="2">The sequence shown here is derived from an EMBL/GenBank/DDBJ whole genome shotgun (WGS) entry which is preliminary data.</text>
</comment>
<feature type="transmembrane region" description="Helical" evidence="1">
    <location>
        <begin position="131"/>
        <end position="150"/>
    </location>
</feature>
<dbReference type="AlphaFoldDB" id="A0A0M1N146"/>
<evidence type="ECO:0000313" key="2">
    <source>
        <dbReference type="EMBL" id="KOR75866.1"/>
    </source>
</evidence>
<keyword evidence="1" id="KW-0472">Membrane</keyword>
<keyword evidence="1" id="KW-1133">Transmembrane helix</keyword>
<keyword evidence="1" id="KW-0812">Transmembrane</keyword>
<dbReference type="PATRIC" id="fig|1705565.3.peg.1099"/>
<proteinExistence type="predicted"/>
<feature type="transmembrane region" description="Helical" evidence="1">
    <location>
        <begin position="26"/>
        <end position="48"/>
    </location>
</feature>
<evidence type="ECO:0000313" key="3">
    <source>
        <dbReference type="Proteomes" id="UP000036932"/>
    </source>
</evidence>
<evidence type="ECO:0000256" key="1">
    <source>
        <dbReference type="SAM" id="Phobius"/>
    </source>
</evidence>
<organism evidence="2 3">
    <name type="scientific">Paenibacillus solani</name>
    <dbReference type="NCBI Taxonomy" id="1705565"/>
    <lineage>
        <taxon>Bacteria</taxon>
        <taxon>Bacillati</taxon>
        <taxon>Bacillota</taxon>
        <taxon>Bacilli</taxon>
        <taxon>Bacillales</taxon>
        <taxon>Paenibacillaceae</taxon>
        <taxon>Paenibacillus</taxon>
    </lineage>
</organism>